<reference evidence="1 2" key="1">
    <citation type="journal article" date="2020" name="Sci. Rep.">
        <title>A novel cyanobacterial geosmin producer, revising GeoA distribution and dispersion patterns in Bacteria.</title>
        <authorList>
            <person name="Churro C."/>
            <person name="Semedo-Aguiar A.P."/>
            <person name="Silva A.D."/>
            <person name="Pereira-Leal J.B."/>
            <person name="Leite R.B."/>
        </authorList>
    </citation>
    <scope>NUCLEOTIDE SEQUENCE [LARGE SCALE GENOMIC DNA]</scope>
    <source>
        <strain evidence="1 2">IPMA8</strain>
    </source>
</reference>
<organism evidence="1 2">
    <name type="scientific">Microcoleus asticus IPMA8</name>
    <dbReference type="NCBI Taxonomy" id="2563858"/>
    <lineage>
        <taxon>Bacteria</taxon>
        <taxon>Bacillati</taxon>
        <taxon>Cyanobacteriota</taxon>
        <taxon>Cyanophyceae</taxon>
        <taxon>Oscillatoriophycideae</taxon>
        <taxon>Oscillatoriales</taxon>
        <taxon>Microcoleaceae</taxon>
        <taxon>Microcoleus</taxon>
        <taxon>Microcoleus asticus</taxon>
    </lineage>
</organism>
<evidence type="ECO:0000313" key="2">
    <source>
        <dbReference type="Proteomes" id="UP000702425"/>
    </source>
</evidence>
<name>A0ABX2CXV3_9CYAN</name>
<proteinExistence type="predicted"/>
<dbReference type="EMBL" id="SRRZ01000049">
    <property type="protein sequence ID" value="NQE35214.1"/>
    <property type="molecule type" value="Genomic_DNA"/>
</dbReference>
<dbReference type="RefSeq" id="WP_172188432.1">
    <property type="nucleotide sequence ID" value="NZ_CAWPPK010000262.1"/>
</dbReference>
<protein>
    <recommendedName>
        <fullName evidence="3">DUF927 domain-containing protein</fullName>
    </recommendedName>
</protein>
<evidence type="ECO:0000313" key="1">
    <source>
        <dbReference type="EMBL" id="NQE35214.1"/>
    </source>
</evidence>
<evidence type="ECO:0008006" key="3">
    <source>
        <dbReference type="Google" id="ProtNLM"/>
    </source>
</evidence>
<dbReference type="Proteomes" id="UP000702425">
    <property type="component" value="Unassembled WGS sequence"/>
</dbReference>
<comment type="caution">
    <text evidence="1">The sequence shown here is derived from an EMBL/GenBank/DDBJ whole genome shotgun (WGS) entry which is preliminary data.</text>
</comment>
<gene>
    <name evidence="1" type="ORF">E5S67_02944</name>
</gene>
<keyword evidence="2" id="KW-1185">Reference proteome</keyword>
<accession>A0ABX2CXV3</accession>
<sequence length="403" mass="45238">MTNKDLPLEIQQALQNPAEEGQEITGSDELDIGKYARLKRLKQDDSDKRLIEGESIGKKIENLFRLTVAIPNPEIAYPLLAAYASIPSVLCDVLPILELRGEPGSGKSECIKILSRVTGSILNARSTAASIKNDINAIRWVDPSTFSIEKNCFYLLDNADSEFFEERDVLTALLNGYDRYTDKQSISNGKGQNIPFYVFCPKVFTTVWRIGSSEIKRRLITVKFKFGLDLSGLVNPDTLAINSLKKELNNFWSNLANWDLYSEFQGKVKGNFPSSYSLQQWKLVSDVIASGLSTGVWDSLSEALTFFEAYFEFREKSKEGIYETILVDTLAELSGIPHKEWALSPPSILVEVDPKSLKARMDSHTESGLIPKVKPDQLQMDVRALGWGVIPKGGKYIYKFVRK</sequence>